<dbReference type="PANTHER" id="PTHR43738:SF2">
    <property type="entry name" value="ABC TRANSPORTER PERMEASE"/>
    <property type="match status" value="1"/>
</dbReference>
<proteinExistence type="predicted"/>
<dbReference type="AlphaFoldDB" id="A0A7W5Z3D0"/>
<gene>
    <name evidence="9" type="ORF">FHS81_001462</name>
</gene>
<feature type="transmembrane region" description="Helical" evidence="7">
    <location>
        <begin position="344"/>
        <end position="377"/>
    </location>
</feature>
<dbReference type="InterPro" id="IPR003838">
    <property type="entry name" value="ABC3_permease_C"/>
</dbReference>
<keyword evidence="5 7" id="KW-0472">Membrane</keyword>
<name>A0A7W5Z3D0_9HYPH</name>
<sequence>MIPVRFIAADLRRLWAGSLVIVLLIGLATALGIAVGIQERALRLGSARAADRFDLVVGAAGAETQLVLSSVFLQAAPLTLLPGSVLKDLAEDPRVDWAAPVGFGDSFNDLPIVGTTGEFLTDKGRRPLAEGEAFQKPTDAVVGALVDLRLGDTVKPVHGLPGEAGHTHDELAYTVTGRLAATGTPWDRAILVPIETVWSIHGLDGHTADAHDHDHDHGHDHAHEDHDHDHDHDGVQDHAAEDHLGPPWAAGIPGVPAVIVKPKSIANAYQLRQQYRTDTTLGVFPAEVLTRLYATLGDARVILTAIAIGTQALVGAAVVLVCVVHLSQRRRQIGALRALGAPRLSIFGVVWVELLLLIGLGVLLGLGLGLLGAKVAASFFTQQSGIALPVSLEWSDVGFAGMLMLVAAVIALVPAWLAYRQPAAAALRG</sequence>
<feature type="domain" description="ABC3 transporter permease C-terminal" evidence="8">
    <location>
        <begin position="308"/>
        <end position="420"/>
    </location>
</feature>
<evidence type="ECO:0000256" key="5">
    <source>
        <dbReference type="ARBA" id="ARBA00023136"/>
    </source>
</evidence>
<evidence type="ECO:0000256" key="6">
    <source>
        <dbReference type="SAM" id="MobiDB-lite"/>
    </source>
</evidence>
<keyword evidence="4 7" id="KW-1133">Transmembrane helix</keyword>
<accession>A0A7W5Z3D0</accession>
<feature type="transmembrane region" description="Helical" evidence="7">
    <location>
        <begin position="301"/>
        <end position="324"/>
    </location>
</feature>
<keyword evidence="2" id="KW-1003">Cell membrane</keyword>
<keyword evidence="3 7" id="KW-0812">Transmembrane</keyword>
<dbReference type="Pfam" id="PF02687">
    <property type="entry name" value="FtsX"/>
    <property type="match status" value="1"/>
</dbReference>
<comment type="caution">
    <text evidence="9">The sequence shown here is derived from an EMBL/GenBank/DDBJ whole genome shotgun (WGS) entry which is preliminary data.</text>
</comment>
<evidence type="ECO:0000313" key="9">
    <source>
        <dbReference type="EMBL" id="MBB3809380.1"/>
    </source>
</evidence>
<keyword evidence="10" id="KW-1185">Reference proteome</keyword>
<evidence type="ECO:0000256" key="3">
    <source>
        <dbReference type="ARBA" id="ARBA00022692"/>
    </source>
</evidence>
<dbReference type="GO" id="GO:0005886">
    <property type="term" value="C:plasma membrane"/>
    <property type="evidence" value="ECO:0007669"/>
    <property type="project" value="UniProtKB-SubCell"/>
</dbReference>
<evidence type="ECO:0000256" key="7">
    <source>
        <dbReference type="SAM" id="Phobius"/>
    </source>
</evidence>
<organism evidence="9 10">
    <name type="scientific">Pseudochelatococcus contaminans</name>
    <dbReference type="NCBI Taxonomy" id="1538103"/>
    <lineage>
        <taxon>Bacteria</taxon>
        <taxon>Pseudomonadati</taxon>
        <taxon>Pseudomonadota</taxon>
        <taxon>Alphaproteobacteria</taxon>
        <taxon>Hyphomicrobiales</taxon>
        <taxon>Chelatococcaceae</taxon>
        <taxon>Pseudochelatococcus</taxon>
    </lineage>
</organism>
<feature type="region of interest" description="Disordered" evidence="6">
    <location>
        <begin position="209"/>
        <end position="243"/>
    </location>
</feature>
<evidence type="ECO:0000256" key="4">
    <source>
        <dbReference type="ARBA" id="ARBA00022989"/>
    </source>
</evidence>
<evidence type="ECO:0000256" key="2">
    <source>
        <dbReference type="ARBA" id="ARBA00022475"/>
    </source>
</evidence>
<dbReference type="Proteomes" id="UP000537592">
    <property type="component" value="Unassembled WGS sequence"/>
</dbReference>
<dbReference type="RefSeq" id="WP_183751435.1">
    <property type="nucleotide sequence ID" value="NZ_JACICC010000003.1"/>
</dbReference>
<dbReference type="InterPro" id="IPR051125">
    <property type="entry name" value="ABC-4/HrtB_transporter"/>
</dbReference>
<protein>
    <submittedName>
        <fullName evidence="9">Putative ABC transport system permease protein</fullName>
    </submittedName>
</protein>
<feature type="transmembrane region" description="Helical" evidence="7">
    <location>
        <begin position="397"/>
        <end position="419"/>
    </location>
</feature>
<comment type="subcellular location">
    <subcellularLocation>
        <location evidence="1">Cell membrane</location>
        <topology evidence="1">Multi-pass membrane protein</topology>
    </subcellularLocation>
</comment>
<evidence type="ECO:0000256" key="1">
    <source>
        <dbReference type="ARBA" id="ARBA00004651"/>
    </source>
</evidence>
<evidence type="ECO:0000313" key="10">
    <source>
        <dbReference type="Proteomes" id="UP000537592"/>
    </source>
</evidence>
<dbReference type="EMBL" id="JACICC010000003">
    <property type="protein sequence ID" value="MBB3809380.1"/>
    <property type="molecule type" value="Genomic_DNA"/>
</dbReference>
<evidence type="ECO:0000259" key="8">
    <source>
        <dbReference type="Pfam" id="PF02687"/>
    </source>
</evidence>
<reference evidence="9 10" key="1">
    <citation type="submission" date="2020-08" db="EMBL/GenBank/DDBJ databases">
        <title>Genomic Encyclopedia of Type Strains, Phase IV (KMG-IV): sequencing the most valuable type-strain genomes for metagenomic binning, comparative biology and taxonomic classification.</title>
        <authorList>
            <person name="Goeker M."/>
        </authorList>
    </citation>
    <scope>NUCLEOTIDE SEQUENCE [LARGE SCALE GENOMIC DNA]</scope>
    <source>
        <strain evidence="9 10">DSM 28760</strain>
    </source>
</reference>
<dbReference type="PANTHER" id="PTHR43738">
    <property type="entry name" value="ABC TRANSPORTER, MEMBRANE PROTEIN"/>
    <property type="match status" value="1"/>
</dbReference>